<feature type="transmembrane region" description="Helical" evidence="1">
    <location>
        <begin position="244"/>
        <end position="268"/>
    </location>
</feature>
<dbReference type="Proteomes" id="UP000199074">
    <property type="component" value="Unassembled WGS sequence"/>
</dbReference>
<dbReference type="PANTHER" id="PTHR48090:SF7">
    <property type="entry name" value="RFBJ PROTEIN"/>
    <property type="match status" value="1"/>
</dbReference>
<gene>
    <name evidence="3" type="ORF">SAMN05216456_0050</name>
</gene>
<accession>A0A1I7MW21</accession>
<evidence type="ECO:0000313" key="4">
    <source>
        <dbReference type="Proteomes" id="UP000199074"/>
    </source>
</evidence>
<dbReference type="SUPFAM" id="SSF53448">
    <property type="entry name" value="Nucleotide-diphospho-sugar transferases"/>
    <property type="match status" value="1"/>
</dbReference>
<dbReference type="CDD" id="cd04179">
    <property type="entry name" value="DPM_DPG-synthase_like"/>
    <property type="match status" value="1"/>
</dbReference>
<dbReference type="Gene3D" id="3.90.550.10">
    <property type="entry name" value="Spore Coat Polysaccharide Biosynthesis Protein SpsA, Chain A"/>
    <property type="match status" value="1"/>
</dbReference>
<sequence length="323" mass="35951">MTHVSVAHSQLPVTEYAFRVAVLLPCYNEAVAIADVIKDFRDVLPAADIYVYDNNSTDQTAEIARNSGAIVRSERNQGKGNVLRRMFADIDADIYVLADGDGTYDAASAPRLIHRLIEDQLDFVNGSRVSQAELAYRPGHRFGNVLLTGLVQLFFGRQFQDILSGYKILTRRFAKSFPAVSRGFETETELAVHALELRMPCAEVETVYRERPPNSVSKLRTFRDGFRILTMIALLVKMERPLQFFGLLGLALVLIGTGLGLPVVLEYLETGLVPRLPTTLLSIGLMLTGVISFFSGLILDMLTQTRREIKRLIYLGIPALSAR</sequence>
<reference evidence="3 4" key="1">
    <citation type="submission" date="2016-10" db="EMBL/GenBank/DDBJ databases">
        <authorList>
            <person name="de Groot N.N."/>
        </authorList>
    </citation>
    <scope>NUCLEOTIDE SEQUENCE [LARGE SCALE GENOMIC DNA]</scope>
    <source>
        <strain evidence="3 4">IPL20</strain>
    </source>
</reference>
<dbReference type="PANTHER" id="PTHR48090">
    <property type="entry name" value="UNDECAPRENYL-PHOSPHATE 4-DEOXY-4-FORMAMIDO-L-ARABINOSE TRANSFERASE-RELATED"/>
    <property type="match status" value="1"/>
</dbReference>
<dbReference type="InterPro" id="IPR001173">
    <property type="entry name" value="Glyco_trans_2-like"/>
</dbReference>
<dbReference type="InterPro" id="IPR029044">
    <property type="entry name" value="Nucleotide-diphossugar_trans"/>
</dbReference>
<dbReference type="AlphaFoldDB" id="A0A1I7MW21"/>
<feature type="transmembrane region" description="Helical" evidence="1">
    <location>
        <begin position="280"/>
        <end position="302"/>
    </location>
</feature>
<dbReference type="EMBL" id="FPCK01000001">
    <property type="protein sequence ID" value="SFV26585.1"/>
    <property type="molecule type" value="Genomic_DNA"/>
</dbReference>
<protein>
    <submittedName>
        <fullName evidence="3">Glycosyltransferase involved in cell wall bisynthesis</fullName>
    </submittedName>
</protein>
<dbReference type="STRING" id="429728.SAMN05216456_0050"/>
<evidence type="ECO:0000259" key="2">
    <source>
        <dbReference type="Pfam" id="PF00535"/>
    </source>
</evidence>
<dbReference type="GO" id="GO:0016740">
    <property type="term" value="F:transferase activity"/>
    <property type="evidence" value="ECO:0007669"/>
    <property type="project" value="UniProtKB-KW"/>
</dbReference>
<feature type="domain" description="Glycosyltransferase 2-like" evidence="2">
    <location>
        <begin position="22"/>
        <end position="131"/>
    </location>
</feature>
<keyword evidence="1" id="KW-1133">Transmembrane helix</keyword>
<keyword evidence="3" id="KW-0808">Transferase</keyword>
<dbReference type="Pfam" id="PF00535">
    <property type="entry name" value="Glycos_transf_2"/>
    <property type="match status" value="1"/>
</dbReference>
<dbReference type="RefSeq" id="WP_244542723.1">
    <property type="nucleotide sequence ID" value="NZ_FPCK01000001.1"/>
</dbReference>
<evidence type="ECO:0000256" key="1">
    <source>
        <dbReference type="SAM" id="Phobius"/>
    </source>
</evidence>
<name>A0A1I7MW21_9HYPH</name>
<organism evidence="3 4">
    <name type="scientific">Devosia crocina</name>
    <dbReference type="NCBI Taxonomy" id="429728"/>
    <lineage>
        <taxon>Bacteria</taxon>
        <taxon>Pseudomonadati</taxon>
        <taxon>Pseudomonadota</taxon>
        <taxon>Alphaproteobacteria</taxon>
        <taxon>Hyphomicrobiales</taxon>
        <taxon>Devosiaceae</taxon>
        <taxon>Devosia</taxon>
    </lineage>
</organism>
<proteinExistence type="predicted"/>
<keyword evidence="1" id="KW-0472">Membrane</keyword>
<dbReference type="InterPro" id="IPR050256">
    <property type="entry name" value="Glycosyltransferase_2"/>
</dbReference>
<evidence type="ECO:0000313" key="3">
    <source>
        <dbReference type="EMBL" id="SFV26585.1"/>
    </source>
</evidence>
<keyword evidence="1" id="KW-0812">Transmembrane</keyword>
<keyword evidence="4" id="KW-1185">Reference proteome</keyword>